<dbReference type="OrthoDB" id="6270329at2759"/>
<keyword evidence="2" id="KW-0238">DNA-binding</keyword>
<evidence type="ECO:0000259" key="6">
    <source>
        <dbReference type="PROSITE" id="PS51519"/>
    </source>
</evidence>
<organism evidence="8 9">
    <name type="scientific">Phtheirospermum japonicum</name>
    <dbReference type="NCBI Taxonomy" id="374723"/>
    <lineage>
        <taxon>Eukaryota</taxon>
        <taxon>Viridiplantae</taxon>
        <taxon>Streptophyta</taxon>
        <taxon>Embryophyta</taxon>
        <taxon>Tracheophyta</taxon>
        <taxon>Spermatophyta</taxon>
        <taxon>Magnoliopsida</taxon>
        <taxon>eudicotyledons</taxon>
        <taxon>Gunneridae</taxon>
        <taxon>Pentapetalae</taxon>
        <taxon>asterids</taxon>
        <taxon>lamiids</taxon>
        <taxon>Lamiales</taxon>
        <taxon>Orobanchaceae</taxon>
        <taxon>Orobanchaceae incertae sedis</taxon>
        <taxon>Phtheirospermum</taxon>
    </lineage>
</organism>
<evidence type="ECO:0000256" key="3">
    <source>
        <dbReference type="ARBA" id="ARBA00023163"/>
    </source>
</evidence>
<proteinExistence type="predicted"/>
<gene>
    <name evidence="8" type="ORF">PHJA_000213400</name>
</gene>
<name>A0A830BF83_9LAMI</name>
<dbReference type="EMBL" id="BMAC01000022">
    <property type="protein sequence ID" value="GFP80701.1"/>
    <property type="molecule type" value="Genomic_DNA"/>
</dbReference>
<dbReference type="GO" id="GO:0003677">
    <property type="term" value="F:DNA binding"/>
    <property type="evidence" value="ECO:0007669"/>
    <property type="project" value="UniProtKB-KW"/>
</dbReference>
<evidence type="ECO:0000313" key="8">
    <source>
        <dbReference type="EMBL" id="GFP80701.1"/>
    </source>
</evidence>
<dbReference type="PANTHER" id="PTHR32002">
    <property type="entry name" value="PROTEIN NLP8"/>
    <property type="match status" value="1"/>
</dbReference>
<dbReference type="SMART" id="SM00666">
    <property type="entry name" value="PB1"/>
    <property type="match status" value="1"/>
</dbReference>
<dbReference type="SUPFAM" id="SSF54277">
    <property type="entry name" value="CAD &amp; PB1 domains"/>
    <property type="match status" value="1"/>
</dbReference>
<dbReference type="PROSITE" id="PS51519">
    <property type="entry name" value="RWP_RK"/>
    <property type="match status" value="1"/>
</dbReference>
<evidence type="ECO:0000256" key="5">
    <source>
        <dbReference type="SAM" id="MobiDB-lite"/>
    </source>
</evidence>
<sequence>MEYPFSSKENVTDQSALPIGRMEGIASGSTDNGMQISNVEDSFGNVVEQMNFDAYAGWCNSPGNMADHEMFPSFALSHTTPASTNFSPFDGLNFTHQYSSGNSIVDGDIMGNSFISGDKVINHHMDNQLPFAANCAGDGFGLIETRDKSLDVIPRPPVQSLAEKMLRALDLLKDWSGGGILAQMWVPVQNGDQYILSTCEQPYLLDQTLSGYREVSRSFTFAAEAKPGCFPGLPGRVFTSKIPEWTSNVMYYNKAEYLRVQHAVDHEVRGSIALPVFEDDSLGRSCCAVLELVTMKEKSNFDLEMENVCRALEAVNLRSVAPPRLHTQSLSKNQKAALAEITDVLRAICVAHRLPLALTWIPCSYIEGAGDVTLSLHARRCYNTLNEKCILCLEDTASYVNDKDMEGFVHACVKHHLEEGQGIVGKALQSNHPFFYHDVKEYHISEYPLVHHARKFGLNAAVAIRLKSLYTGDDDYILEFFLPVNMRGSTEQQILLNNLSSTMQKICKSLRTVSDAELHDMEDSKVRFQNAEIRRVPAISLSWRSSEQSLVSGSLNVVDPINQNLSESTATRVEVDVPLQQIKPMNESRKLTEKKRSTAEKNVSLSVLQPYFSGSLKDAAKSIGVCPTTLKRICRQHGISRWPSRKINKVNRSLKKIQSVLDSVQGVEGGLGFDPTIRGLMPAGSIIQEFDSGNKVVLANENENHLRRDTDFVNQNSKSATTSSCMEIETTIVKMEGECLLDGNQVPGECKLSPLHMQHQEEPKIASLDDVLSWSANLENVPSTIPNIPPGSFFSRKSPVVDRDDGVVEHNQPTSSSMTNSSSGCGSGSCSIVNDSSSSSKSFGKKQNHKSVTSCGDSGSKLIVKATYKEDIIRFKFEPASGCLQLYEQVAMRFKLHIGQFQLKYLDDEEEWVMLVNDSDLQECLEILDFVGTRNVKFLVRDVPSTIGSSGGSNCFLGEGS</sequence>
<dbReference type="GO" id="GO:0003700">
    <property type="term" value="F:DNA-binding transcription factor activity"/>
    <property type="evidence" value="ECO:0007669"/>
    <property type="project" value="InterPro"/>
</dbReference>
<dbReference type="PANTHER" id="PTHR32002:SF41">
    <property type="entry name" value="PROTEIN NLP8"/>
    <property type="match status" value="1"/>
</dbReference>
<evidence type="ECO:0000313" key="9">
    <source>
        <dbReference type="Proteomes" id="UP000653305"/>
    </source>
</evidence>
<keyword evidence="4" id="KW-0539">Nucleus</keyword>
<dbReference type="Pfam" id="PF02042">
    <property type="entry name" value="RWP-RK"/>
    <property type="match status" value="1"/>
</dbReference>
<reference evidence="8" key="1">
    <citation type="submission" date="2020-07" db="EMBL/GenBank/DDBJ databases">
        <title>Ethylene signaling mediates host invasion by parasitic plants.</title>
        <authorList>
            <person name="Yoshida S."/>
        </authorList>
    </citation>
    <scope>NUCLEOTIDE SEQUENCE</scope>
    <source>
        <strain evidence="8">Okayama</strain>
    </source>
</reference>
<dbReference type="InterPro" id="IPR000270">
    <property type="entry name" value="PB1_dom"/>
</dbReference>
<evidence type="ECO:0000256" key="1">
    <source>
        <dbReference type="ARBA" id="ARBA00023015"/>
    </source>
</evidence>
<dbReference type="PROSITE" id="PS51745">
    <property type="entry name" value="PB1"/>
    <property type="match status" value="1"/>
</dbReference>
<evidence type="ECO:0000256" key="4">
    <source>
        <dbReference type="ARBA" id="ARBA00023242"/>
    </source>
</evidence>
<dbReference type="Proteomes" id="UP000653305">
    <property type="component" value="Unassembled WGS sequence"/>
</dbReference>
<keyword evidence="9" id="KW-1185">Reference proteome</keyword>
<evidence type="ECO:0000259" key="7">
    <source>
        <dbReference type="PROSITE" id="PS51745"/>
    </source>
</evidence>
<protein>
    <submittedName>
        <fullName evidence="8">Protein nlp8</fullName>
    </submittedName>
</protein>
<keyword evidence="1" id="KW-0805">Transcription regulation</keyword>
<dbReference type="InterPro" id="IPR003035">
    <property type="entry name" value="RWP-RK_dom"/>
</dbReference>
<keyword evidence="3" id="KW-0804">Transcription</keyword>
<dbReference type="Gene3D" id="3.10.20.90">
    <property type="entry name" value="Phosphatidylinositol 3-kinase Catalytic Subunit, Chain A, domain 1"/>
    <property type="match status" value="1"/>
</dbReference>
<dbReference type="Pfam" id="PF00564">
    <property type="entry name" value="PB1"/>
    <property type="match status" value="1"/>
</dbReference>
<dbReference type="InterPro" id="IPR053793">
    <property type="entry name" value="PB1-like"/>
</dbReference>
<feature type="domain" description="PB1" evidence="7">
    <location>
        <begin position="861"/>
        <end position="943"/>
    </location>
</feature>
<feature type="region of interest" description="Disordered" evidence="5">
    <location>
        <begin position="804"/>
        <end position="826"/>
    </location>
</feature>
<dbReference type="Pfam" id="PF22922">
    <property type="entry name" value="GAF_NLP"/>
    <property type="match status" value="1"/>
</dbReference>
<evidence type="ECO:0000256" key="2">
    <source>
        <dbReference type="ARBA" id="ARBA00023125"/>
    </source>
</evidence>
<feature type="domain" description="RWP-RK" evidence="6">
    <location>
        <begin position="589"/>
        <end position="670"/>
    </location>
</feature>
<dbReference type="AlphaFoldDB" id="A0A830BF83"/>
<comment type="caution">
    <text evidence="8">The sequence shown here is derived from an EMBL/GenBank/DDBJ whole genome shotgun (WGS) entry which is preliminary data.</text>
</comment>
<dbReference type="InterPro" id="IPR045012">
    <property type="entry name" value="NLP"/>
</dbReference>
<dbReference type="InterPro" id="IPR055081">
    <property type="entry name" value="NLP1-9_GAF"/>
</dbReference>
<feature type="compositionally biased region" description="Low complexity" evidence="5">
    <location>
        <begin position="814"/>
        <end position="826"/>
    </location>
</feature>
<accession>A0A830BF83</accession>